<evidence type="ECO:0000256" key="1">
    <source>
        <dbReference type="SAM" id="SignalP"/>
    </source>
</evidence>
<dbReference type="EMBL" id="BMAW01106681">
    <property type="protein sequence ID" value="GFT25553.1"/>
    <property type="molecule type" value="Genomic_DNA"/>
</dbReference>
<accession>A0A8X6NND3</accession>
<feature type="signal peptide" evidence="1">
    <location>
        <begin position="1"/>
        <end position="21"/>
    </location>
</feature>
<reference evidence="2" key="1">
    <citation type="submission" date="2020-08" db="EMBL/GenBank/DDBJ databases">
        <title>Multicomponent nature underlies the extraordinary mechanical properties of spider dragline silk.</title>
        <authorList>
            <person name="Kono N."/>
            <person name="Nakamura H."/>
            <person name="Mori M."/>
            <person name="Yoshida Y."/>
            <person name="Ohtoshi R."/>
            <person name="Malay A.D."/>
            <person name="Moran D.A.P."/>
            <person name="Tomita M."/>
            <person name="Numata K."/>
            <person name="Arakawa K."/>
        </authorList>
    </citation>
    <scope>NUCLEOTIDE SEQUENCE</scope>
</reference>
<keyword evidence="1" id="KW-0732">Signal</keyword>
<organism evidence="2 3">
    <name type="scientific">Nephila pilipes</name>
    <name type="common">Giant wood spider</name>
    <name type="synonym">Nephila maculata</name>
    <dbReference type="NCBI Taxonomy" id="299642"/>
    <lineage>
        <taxon>Eukaryota</taxon>
        <taxon>Metazoa</taxon>
        <taxon>Ecdysozoa</taxon>
        <taxon>Arthropoda</taxon>
        <taxon>Chelicerata</taxon>
        <taxon>Arachnida</taxon>
        <taxon>Araneae</taxon>
        <taxon>Araneomorphae</taxon>
        <taxon>Entelegynae</taxon>
        <taxon>Araneoidea</taxon>
        <taxon>Nephilidae</taxon>
        <taxon>Nephila</taxon>
    </lineage>
</organism>
<name>A0A8X6NND3_NEPPI</name>
<dbReference type="AlphaFoldDB" id="A0A8X6NND3"/>
<gene>
    <name evidence="2" type="primary">AVEN_83098_1</name>
    <name evidence="2" type="ORF">NPIL_59941</name>
</gene>
<dbReference type="OrthoDB" id="6419592at2759"/>
<sequence length="147" mass="15370">MGPGGILSLEIFLLVTGYGTGFDCEFPDRECGWNWSEAWTLLSAANISALGPTAPQADSENNVKANGNGQVTVSCIGKISNKVSTKSSNVLSGTSEPCGVWILRSNNAGYRSAANSTNIHTGRGSIACCGSKYSNQCAGAYQCHRNV</sequence>
<comment type="caution">
    <text evidence="2">The sequence shown here is derived from an EMBL/GenBank/DDBJ whole genome shotgun (WGS) entry which is preliminary data.</text>
</comment>
<dbReference type="Proteomes" id="UP000887013">
    <property type="component" value="Unassembled WGS sequence"/>
</dbReference>
<evidence type="ECO:0000313" key="2">
    <source>
        <dbReference type="EMBL" id="GFT25553.1"/>
    </source>
</evidence>
<keyword evidence="3" id="KW-1185">Reference proteome</keyword>
<evidence type="ECO:0000313" key="3">
    <source>
        <dbReference type="Proteomes" id="UP000887013"/>
    </source>
</evidence>
<feature type="chain" id="PRO_5036462057" evidence="1">
    <location>
        <begin position="22"/>
        <end position="147"/>
    </location>
</feature>
<protein>
    <submittedName>
        <fullName evidence="2">Uncharacterized protein</fullName>
    </submittedName>
</protein>
<proteinExistence type="predicted"/>